<dbReference type="AlphaFoldDB" id="A0A377TJQ5"/>
<dbReference type="Pfam" id="PF04286">
    <property type="entry name" value="DUF445"/>
    <property type="match status" value="1"/>
</dbReference>
<dbReference type="PANTHER" id="PTHR38442">
    <property type="entry name" value="INNER MEMBRANE PROTEIN-RELATED"/>
    <property type="match status" value="1"/>
</dbReference>
<reference evidence="1 2" key="1">
    <citation type="submission" date="2018-06" db="EMBL/GenBank/DDBJ databases">
        <authorList>
            <consortium name="Pathogen Informatics"/>
            <person name="Doyle S."/>
        </authorList>
    </citation>
    <scope>NUCLEOTIDE SEQUENCE [LARGE SCALE GENOMIC DNA]</scope>
    <source>
        <strain evidence="1 2">NCTC9140</strain>
    </source>
</reference>
<organism evidence="1 2">
    <name type="scientific">Klebsiella pneumoniae</name>
    <dbReference type="NCBI Taxonomy" id="573"/>
    <lineage>
        <taxon>Bacteria</taxon>
        <taxon>Pseudomonadati</taxon>
        <taxon>Pseudomonadota</taxon>
        <taxon>Gammaproteobacteria</taxon>
        <taxon>Enterobacterales</taxon>
        <taxon>Enterobacteriaceae</taxon>
        <taxon>Klebsiella/Raoultella group</taxon>
        <taxon>Klebsiella</taxon>
        <taxon>Klebsiella pneumoniae complex</taxon>
    </lineage>
</organism>
<proteinExistence type="predicted"/>
<dbReference type="EMBL" id="UGKQ01000007">
    <property type="protein sequence ID" value="STS79903.1"/>
    <property type="molecule type" value="Genomic_DNA"/>
</dbReference>
<dbReference type="PANTHER" id="PTHR38442:SF1">
    <property type="entry name" value="INNER MEMBRANE PROTEIN"/>
    <property type="match status" value="1"/>
</dbReference>
<evidence type="ECO:0000313" key="1">
    <source>
        <dbReference type="EMBL" id="STS79903.1"/>
    </source>
</evidence>
<dbReference type="GO" id="GO:0005886">
    <property type="term" value="C:plasma membrane"/>
    <property type="evidence" value="ECO:0007669"/>
    <property type="project" value="TreeGrafter"/>
</dbReference>
<evidence type="ECO:0000313" key="2">
    <source>
        <dbReference type="Proteomes" id="UP000254938"/>
    </source>
</evidence>
<dbReference type="InterPro" id="IPR007383">
    <property type="entry name" value="DUF445"/>
</dbReference>
<sequence>MVTDAVNTLLDEVTHDRTHQIRQTFDRAVQKLIDNLKSDPDMAQKADNIKAWLKNDETFNHYLGEVWGDLRGWVKNDISSDDSRIKQRIAEAGQWFGETLLRDDALRESLNEHLEQAAHRVAPEFAAFLTRHISDTVKSWDARDMSRQIELNIGKDLQFIRINGTLVGGTIGLLLWLLSQIPRCCICILVSNDTIRTIALINIPQGGRDDAQDFPLAEPTRRRAVLPGGVNSV</sequence>
<name>A0A377TJQ5_KLEPN</name>
<accession>A0A377TJQ5</accession>
<protein>
    <submittedName>
        <fullName evidence="1">Inner membrane protein</fullName>
    </submittedName>
</protein>
<dbReference type="Proteomes" id="UP000254938">
    <property type="component" value="Unassembled WGS sequence"/>
</dbReference>
<gene>
    <name evidence="1" type="ORF">NCTC9140_01597</name>
</gene>